<name>A0A2X0QJ57_BROTH</name>
<dbReference type="SUPFAM" id="SSF89550">
    <property type="entry name" value="PHP domain-like"/>
    <property type="match status" value="1"/>
</dbReference>
<keyword evidence="2 5" id="KW-0378">Hydrolase</keyword>
<dbReference type="PIRSF" id="PIRSF016557">
    <property type="entry name" value="Caps_synth_CpsB"/>
    <property type="match status" value="1"/>
</dbReference>
<dbReference type="EC" id="3.1.3.48" evidence="5"/>
<evidence type="ECO:0000256" key="4">
    <source>
        <dbReference type="ARBA" id="ARBA00051722"/>
    </source>
</evidence>
<evidence type="ECO:0000256" key="3">
    <source>
        <dbReference type="ARBA" id="ARBA00022912"/>
    </source>
</evidence>
<accession>A0A2X0QJ57</accession>
<dbReference type="Proteomes" id="UP000270190">
    <property type="component" value="Unassembled WGS sequence"/>
</dbReference>
<dbReference type="AlphaFoldDB" id="A0A2X0QJ57"/>
<evidence type="ECO:0000313" key="6">
    <source>
        <dbReference type="EMBL" id="SPP28223.1"/>
    </source>
</evidence>
<organism evidence="6 7">
    <name type="scientific">Brochothrix thermosphacta</name>
    <name type="common">Microbacterium thermosphactum</name>
    <dbReference type="NCBI Taxonomy" id="2756"/>
    <lineage>
        <taxon>Bacteria</taxon>
        <taxon>Bacillati</taxon>
        <taxon>Bacillota</taxon>
        <taxon>Bacilli</taxon>
        <taxon>Bacillales</taxon>
        <taxon>Listeriaceae</taxon>
        <taxon>Brochothrix</taxon>
    </lineage>
</organism>
<evidence type="ECO:0000313" key="7">
    <source>
        <dbReference type="Proteomes" id="UP000270190"/>
    </source>
</evidence>
<proteinExistence type="inferred from homology"/>
<evidence type="ECO:0000256" key="1">
    <source>
        <dbReference type="ARBA" id="ARBA00005750"/>
    </source>
</evidence>
<dbReference type="RefSeq" id="WP_120487669.1">
    <property type="nucleotide sequence ID" value="NZ_CBCPKC010000001.1"/>
</dbReference>
<evidence type="ECO:0000256" key="2">
    <source>
        <dbReference type="ARBA" id="ARBA00022801"/>
    </source>
</evidence>
<comment type="catalytic activity">
    <reaction evidence="4 5">
        <text>O-phospho-L-tyrosyl-[protein] + H2O = L-tyrosyl-[protein] + phosphate</text>
        <dbReference type="Rhea" id="RHEA:10684"/>
        <dbReference type="Rhea" id="RHEA-COMP:10136"/>
        <dbReference type="Rhea" id="RHEA-COMP:20101"/>
        <dbReference type="ChEBI" id="CHEBI:15377"/>
        <dbReference type="ChEBI" id="CHEBI:43474"/>
        <dbReference type="ChEBI" id="CHEBI:46858"/>
        <dbReference type="ChEBI" id="CHEBI:61978"/>
        <dbReference type="EC" id="3.1.3.48"/>
    </reaction>
</comment>
<dbReference type="InterPro" id="IPR016667">
    <property type="entry name" value="Caps_polysacc_synth_CpsB/CapC"/>
</dbReference>
<protein>
    <recommendedName>
        <fullName evidence="5">Tyrosine-protein phosphatase</fullName>
        <ecNumber evidence="5">3.1.3.48</ecNumber>
    </recommendedName>
</protein>
<comment type="similarity">
    <text evidence="1 5">Belongs to the metallo-dependent hydrolases superfamily. CpsB/CapC family.</text>
</comment>
<dbReference type="PANTHER" id="PTHR39181:SF1">
    <property type="entry name" value="TYROSINE-PROTEIN PHOSPHATASE YWQE"/>
    <property type="match status" value="1"/>
</dbReference>
<dbReference type="EMBL" id="OUNC01000012">
    <property type="protein sequence ID" value="SPP28223.1"/>
    <property type="molecule type" value="Genomic_DNA"/>
</dbReference>
<dbReference type="PANTHER" id="PTHR39181">
    <property type="entry name" value="TYROSINE-PROTEIN PHOSPHATASE YWQE"/>
    <property type="match status" value="1"/>
</dbReference>
<evidence type="ECO:0000256" key="5">
    <source>
        <dbReference type="PIRNR" id="PIRNR016557"/>
    </source>
</evidence>
<gene>
    <name evidence="6" type="primary">ptpZ</name>
    <name evidence="6" type="ORF">BTBSAS_20093</name>
</gene>
<dbReference type="InterPro" id="IPR016195">
    <property type="entry name" value="Pol/histidinol_Pase-like"/>
</dbReference>
<sequence>MIDIHCHLLNHLDDGAQSLEESIAMAQQAVRNGFTDIIATPHHLKGSYLNDGDTVVEAVAAFNKELTQQQIPLIVHPGQEIALTPNLLQGLKNGGHISLAKSRYVLIEFPSAHIPLYTEELFRELKEQQLIPVIAHPERNQQLMLNKERLHRLLQMGALLQITWNSLMGQFGKRIKHNAEVLLAQNIVHFVATDAHDPKKRSLDIAKAQQVFTKKTTATQRDMIIANSQLLLDNAAVVSGDFKSIKPKRFLFF</sequence>
<keyword evidence="3 5" id="KW-0904">Protein phosphatase</keyword>
<dbReference type="GO" id="GO:0030145">
    <property type="term" value="F:manganese ion binding"/>
    <property type="evidence" value="ECO:0007669"/>
    <property type="project" value="UniProtKB-UniRule"/>
</dbReference>
<dbReference type="Gene3D" id="3.20.20.140">
    <property type="entry name" value="Metal-dependent hydrolases"/>
    <property type="match status" value="1"/>
</dbReference>
<dbReference type="Pfam" id="PF19567">
    <property type="entry name" value="CpsB_CapC"/>
    <property type="match status" value="1"/>
</dbReference>
<dbReference type="GO" id="GO:0004725">
    <property type="term" value="F:protein tyrosine phosphatase activity"/>
    <property type="evidence" value="ECO:0007669"/>
    <property type="project" value="UniProtKB-UniRule"/>
</dbReference>
<reference evidence="7" key="1">
    <citation type="submission" date="2018-04" db="EMBL/GenBank/DDBJ databases">
        <authorList>
            <person name="Illikoud N."/>
        </authorList>
    </citation>
    <scope>NUCLEOTIDE SEQUENCE [LARGE SCALE GENOMIC DNA]</scope>
</reference>